<organism evidence="4">
    <name type="scientific">Pseudo-nitzschia australis</name>
    <dbReference type="NCBI Taxonomy" id="44445"/>
    <lineage>
        <taxon>Eukaryota</taxon>
        <taxon>Sar</taxon>
        <taxon>Stramenopiles</taxon>
        <taxon>Ochrophyta</taxon>
        <taxon>Bacillariophyta</taxon>
        <taxon>Bacillariophyceae</taxon>
        <taxon>Bacillariophycidae</taxon>
        <taxon>Bacillariales</taxon>
        <taxon>Bacillariaceae</taxon>
        <taxon>Pseudo-nitzschia</taxon>
    </lineage>
</organism>
<evidence type="ECO:0000256" key="1">
    <source>
        <dbReference type="SAM" id="MobiDB-lite"/>
    </source>
</evidence>
<dbReference type="EMBL" id="HBIX01016150">
    <property type="protein sequence ID" value="CAE0718947.1"/>
    <property type="molecule type" value="Transcribed_RNA"/>
</dbReference>
<feature type="transmembrane region" description="Helical" evidence="2">
    <location>
        <begin position="39"/>
        <end position="60"/>
    </location>
</feature>
<gene>
    <name evidence="4" type="ORF">PAUS00366_LOCUS11701</name>
</gene>
<reference evidence="4" key="1">
    <citation type="submission" date="2021-01" db="EMBL/GenBank/DDBJ databases">
        <authorList>
            <person name="Corre E."/>
            <person name="Pelletier E."/>
            <person name="Niang G."/>
            <person name="Scheremetjew M."/>
            <person name="Finn R."/>
            <person name="Kale V."/>
            <person name="Holt S."/>
            <person name="Cochrane G."/>
            <person name="Meng A."/>
            <person name="Brown T."/>
            <person name="Cohen L."/>
        </authorList>
    </citation>
    <scope>NUCLEOTIDE SEQUENCE</scope>
    <source>
        <strain evidence="4">10249 10 AB</strain>
    </source>
</reference>
<dbReference type="SUPFAM" id="SSF51905">
    <property type="entry name" value="FAD/NAD(P)-binding domain"/>
    <property type="match status" value="1"/>
</dbReference>
<name>A0A7S4ALI4_9STRA</name>
<keyword evidence="2" id="KW-0472">Membrane</keyword>
<dbReference type="Gene3D" id="3.50.50.60">
    <property type="entry name" value="FAD/NAD(P)-binding domain"/>
    <property type="match status" value="1"/>
</dbReference>
<evidence type="ECO:0000313" key="4">
    <source>
        <dbReference type="EMBL" id="CAE0718947.1"/>
    </source>
</evidence>
<dbReference type="Pfam" id="PF01266">
    <property type="entry name" value="DAO"/>
    <property type="match status" value="1"/>
</dbReference>
<dbReference type="InterPro" id="IPR036188">
    <property type="entry name" value="FAD/NAD-bd_sf"/>
</dbReference>
<proteinExistence type="predicted"/>
<keyword evidence="2" id="KW-0812">Transmembrane</keyword>
<dbReference type="Gene3D" id="3.30.9.10">
    <property type="entry name" value="D-Amino Acid Oxidase, subunit A, domain 2"/>
    <property type="match status" value="1"/>
</dbReference>
<feature type="compositionally biased region" description="Basic residues" evidence="1">
    <location>
        <begin position="474"/>
        <end position="483"/>
    </location>
</feature>
<sequence>MCCVVDQHWIRRYYTSLEATPHGKINKTSQGRITMMKKASFVVVPVSAVVLALSSLIGGVHSLSLSMMSANAKHIVVVGGGIQGTSVAYHLAQKAKTKKMSSPLKITILEAKEPASAASGKGGGFMARSWGDGSPTQGLHHLAFDMYQDLAQTLGCSSYRKLPVLSVAPEGGGGIQKNTHKTNPLVPSWLDGKSIGRISPMGYGDDTAQITPKEFVHKMLEAACDDVTVVLGTCTGVEVASNDNDGDETTVTGVKYQPRGDGDDNVEQILPADAVVVSAGPWSCQAEDWFEGSGVQLPMEGVKSTSIVWKQPDEVENVDATALFCGEDYRFNTHLEVYPRPDGTIYICGIGGSDYITTDELKKGAFREVIEANDSRVEAASDSFRELSSVYKEKGELDRAQACMRPCPPDALPYMGEIPSYTNAFINAGHNCWGIAWAPACGKVMAELVLDGSAESVDLRPFDPARFTPGIGKRGGRGRKRRGTSVGEQW</sequence>
<dbReference type="PANTHER" id="PTHR13847:SF150">
    <property type="entry name" value="OXIDOREDUCTASE TDA3-RELATED"/>
    <property type="match status" value="1"/>
</dbReference>
<dbReference type="InterPro" id="IPR006076">
    <property type="entry name" value="FAD-dep_OxRdtase"/>
</dbReference>
<evidence type="ECO:0000259" key="3">
    <source>
        <dbReference type="Pfam" id="PF01266"/>
    </source>
</evidence>
<accession>A0A7S4ALI4</accession>
<dbReference type="PANTHER" id="PTHR13847">
    <property type="entry name" value="SARCOSINE DEHYDROGENASE-RELATED"/>
    <property type="match status" value="1"/>
</dbReference>
<dbReference type="GO" id="GO:0005737">
    <property type="term" value="C:cytoplasm"/>
    <property type="evidence" value="ECO:0007669"/>
    <property type="project" value="TreeGrafter"/>
</dbReference>
<feature type="domain" description="FAD dependent oxidoreductase" evidence="3">
    <location>
        <begin position="75"/>
        <end position="448"/>
    </location>
</feature>
<protein>
    <recommendedName>
        <fullName evidence="3">FAD dependent oxidoreductase domain-containing protein</fullName>
    </recommendedName>
</protein>
<evidence type="ECO:0000256" key="2">
    <source>
        <dbReference type="SAM" id="Phobius"/>
    </source>
</evidence>
<feature type="region of interest" description="Disordered" evidence="1">
    <location>
        <begin position="468"/>
        <end position="490"/>
    </location>
</feature>
<dbReference type="AlphaFoldDB" id="A0A7S4ALI4"/>
<keyword evidence="2" id="KW-1133">Transmembrane helix</keyword>